<protein>
    <submittedName>
        <fullName evidence="1">(northern house mosquito) hypothetical protein</fullName>
    </submittedName>
</protein>
<accession>A0A8D8EY19</accession>
<proteinExistence type="predicted"/>
<organism evidence="1">
    <name type="scientific">Culex pipiens</name>
    <name type="common">House mosquito</name>
    <dbReference type="NCBI Taxonomy" id="7175"/>
    <lineage>
        <taxon>Eukaryota</taxon>
        <taxon>Metazoa</taxon>
        <taxon>Ecdysozoa</taxon>
        <taxon>Arthropoda</taxon>
        <taxon>Hexapoda</taxon>
        <taxon>Insecta</taxon>
        <taxon>Pterygota</taxon>
        <taxon>Neoptera</taxon>
        <taxon>Endopterygota</taxon>
        <taxon>Diptera</taxon>
        <taxon>Nematocera</taxon>
        <taxon>Culicoidea</taxon>
        <taxon>Culicidae</taxon>
        <taxon>Culicinae</taxon>
        <taxon>Culicini</taxon>
        <taxon>Culex</taxon>
        <taxon>Culex</taxon>
    </lineage>
</organism>
<dbReference type="EMBL" id="HBUE01014210">
    <property type="protein sequence ID" value="CAG6449879.1"/>
    <property type="molecule type" value="Transcribed_RNA"/>
</dbReference>
<evidence type="ECO:0000313" key="1">
    <source>
        <dbReference type="EMBL" id="CAG6449879.1"/>
    </source>
</evidence>
<reference evidence="1" key="1">
    <citation type="submission" date="2021-05" db="EMBL/GenBank/DDBJ databases">
        <authorList>
            <person name="Alioto T."/>
            <person name="Alioto T."/>
            <person name="Gomez Garrido J."/>
        </authorList>
    </citation>
    <scope>NUCLEOTIDE SEQUENCE</scope>
</reference>
<dbReference type="AlphaFoldDB" id="A0A8D8EY19"/>
<sequence>MESRRFGRFLFCTGVPLVIDWVMCSSSLRVHFLNSSSSRASAANDCRITSLNLLIKSSMVCGPLFASPRLGKIRINPSNNQSNQLLTTRGCKGKKALLHNNGWNRPGQNFLQLFSAHCTDRHFLHND</sequence>
<name>A0A8D8EY19_CULPI</name>